<feature type="chain" id="PRO_5004280742" evidence="2">
    <location>
        <begin position="18"/>
        <end position="166"/>
    </location>
</feature>
<organism evidence="3">
    <name type="scientific">Xibalbanus tulumensis</name>
    <name type="common">Blind cave remipede</name>
    <name type="synonym">Speleonectes tulumensis</name>
    <dbReference type="NCBI Taxonomy" id="1519145"/>
    <lineage>
        <taxon>Eukaryota</taxon>
        <taxon>Metazoa</taxon>
        <taxon>Ecdysozoa</taxon>
        <taxon>Arthropoda</taxon>
        <taxon>Crustacea</taxon>
        <taxon>Remipedia</taxon>
        <taxon>Nectiopoda</taxon>
        <taxon>Speleonectidae</taxon>
        <taxon>Xibalbanus</taxon>
    </lineage>
</organism>
<dbReference type="GO" id="GO:0016491">
    <property type="term" value="F:oxidoreductase activity"/>
    <property type="evidence" value="ECO:0007669"/>
    <property type="project" value="UniProtKB-KW"/>
</dbReference>
<protein>
    <submittedName>
        <fullName evidence="3">NADH dehydrogenase subunit 6</fullName>
        <ecNumber evidence="3">1.6.5.3</ecNumber>
    </submittedName>
</protein>
<evidence type="ECO:0000313" key="3">
    <source>
        <dbReference type="EMBL" id="AAS00891.1"/>
    </source>
</evidence>
<gene>
    <name evidence="3" type="primary">nad6</name>
</gene>
<reference evidence="3" key="1">
    <citation type="journal article" date="2004" name="Proc. R. Soc. B">
        <title>Phylogenetic position of the Pentastomida and [pan]crustacean relationships.</title>
        <authorList>
            <person name="Lavrov D.V."/>
            <person name="Brown W.M."/>
            <person name="Boore J.L."/>
        </authorList>
    </citation>
    <scope>NUCLEOTIDE SEQUENCE</scope>
</reference>
<keyword evidence="1" id="KW-1133">Transmembrane helix</keyword>
<feature type="transmembrane region" description="Helical" evidence="1">
    <location>
        <begin position="87"/>
        <end position="107"/>
    </location>
</feature>
<keyword evidence="2" id="KW-0732">Signal</keyword>
<feature type="transmembrane region" description="Helical" evidence="1">
    <location>
        <begin position="41"/>
        <end position="66"/>
    </location>
</feature>
<dbReference type="EC" id="1.6.5.3" evidence="3"/>
<keyword evidence="1" id="KW-0812">Transmembrane</keyword>
<dbReference type="EMBL" id="AY456190">
    <property type="protein sequence ID" value="AAS00891.1"/>
    <property type="molecule type" value="Genomic_DNA"/>
</dbReference>
<evidence type="ECO:0000256" key="1">
    <source>
        <dbReference type="SAM" id="Phobius"/>
    </source>
</evidence>
<keyword evidence="3" id="KW-0560">Oxidoreductase</keyword>
<feature type="signal peptide" evidence="2">
    <location>
        <begin position="1"/>
        <end position="17"/>
    </location>
</feature>
<keyword evidence="3" id="KW-0496">Mitochondrion</keyword>
<accession>Q6SKY2</accession>
<feature type="transmembrane region" description="Helical" evidence="1">
    <location>
        <begin position="127"/>
        <end position="151"/>
    </location>
</feature>
<sequence>MIMVMMAMMMLSILTLASEHPMLLAMLTVLQSLMISMFMSMINSISWFSFILFIVFTGGLMVLFIYMTSLAPNEMLPSPKTKTSIKIITMSVITVIILSPLLPKHMMSQMNMTDMEQLIDFSPAISYFFSMPTSLMVITLMTFLLITLAAVNSMMSKKPGPLRTHK</sequence>
<geneLocation type="mitochondrion" evidence="3"/>
<dbReference type="AlphaFoldDB" id="Q6SKY2"/>
<keyword evidence="1" id="KW-0472">Membrane</keyword>
<evidence type="ECO:0000256" key="2">
    <source>
        <dbReference type="SAM" id="SignalP"/>
    </source>
</evidence>
<name>Q6SKY2_XIBTU</name>
<proteinExistence type="predicted"/>